<dbReference type="InterPro" id="IPR016181">
    <property type="entry name" value="Acyl_CoA_acyltransferase"/>
</dbReference>
<dbReference type="Gene3D" id="3.40.630.30">
    <property type="match status" value="1"/>
</dbReference>
<evidence type="ECO:0000313" key="2">
    <source>
        <dbReference type="Proteomes" id="UP000321234"/>
    </source>
</evidence>
<reference evidence="1 2" key="1">
    <citation type="submission" date="2019-07" db="EMBL/GenBank/DDBJ databases">
        <title>Quadrisphaera sp. strain DD2A genome sequencing and assembly.</title>
        <authorList>
            <person name="Kim I."/>
        </authorList>
    </citation>
    <scope>NUCLEOTIDE SEQUENCE [LARGE SCALE GENOMIC DNA]</scope>
    <source>
        <strain evidence="1 2">DD2A</strain>
    </source>
</reference>
<dbReference type="Proteomes" id="UP000321234">
    <property type="component" value="Unassembled WGS sequence"/>
</dbReference>
<dbReference type="SUPFAM" id="SSF55729">
    <property type="entry name" value="Acyl-CoA N-acyltransferases (Nat)"/>
    <property type="match status" value="1"/>
</dbReference>
<accession>A0A5C8ZJV3</accession>
<dbReference type="CDD" id="cd04301">
    <property type="entry name" value="NAT_SF"/>
    <property type="match status" value="1"/>
</dbReference>
<evidence type="ECO:0008006" key="3">
    <source>
        <dbReference type="Google" id="ProtNLM"/>
    </source>
</evidence>
<evidence type="ECO:0000313" key="1">
    <source>
        <dbReference type="EMBL" id="TXR57196.1"/>
    </source>
</evidence>
<name>A0A5C8ZJV3_9ACTN</name>
<dbReference type="OrthoDB" id="4119890at2"/>
<dbReference type="AlphaFoldDB" id="A0A5C8ZJV3"/>
<dbReference type="EMBL" id="VKAC01000003">
    <property type="protein sequence ID" value="TXR57196.1"/>
    <property type="molecule type" value="Genomic_DNA"/>
</dbReference>
<protein>
    <recommendedName>
        <fullName evidence="3">Acetyltransferase (GNAT) family protein</fullName>
    </recommendedName>
</protein>
<comment type="caution">
    <text evidence="1">The sequence shown here is derived from an EMBL/GenBank/DDBJ whole genome shotgun (WGS) entry which is preliminary data.</text>
</comment>
<sequence length="142" mass="15492">MLVRRLVTGEVDARDLTACRLLAAFERRRGALVPVAFLAFDGDVELVHTAPTHRRRGVASALLARALEAVPSLGYSADHTADGAAWGRARGLQVPAAETLTDDAEVAWAAASVYLYLTHTDPEELLGLRPLRRRRPRGRART</sequence>
<organism evidence="1 2">
    <name type="scientific">Quadrisphaera setariae</name>
    <dbReference type="NCBI Taxonomy" id="2593304"/>
    <lineage>
        <taxon>Bacteria</taxon>
        <taxon>Bacillati</taxon>
        <taxon>Actinomycetota</taxon>
        <taxon>Actinomycetes</taxon>
        <taxon>Kineosporiales</taxon>
        <taxon>Kineosporiaceae</taxon>
        <taxon>Quadrisphaera</taxon>
    </lineage>
</organism>
<dbReference type="RefSeq" id="WP_147925615.1">
    <property type="nucleotide sequence ID" value="NZ_VKAC01000003.1"/>
</dbReference>
<gene>
    <name evidence="1" type="ORF">FMM08_07020</name>
</gene>
<proteinExistence type="predicted"/>
<keyword evidence="2" id="KW-1185">Reference proteome</keyword>